<gene>
    <name evidence="3" type="ORF">C9I94_05710</name>
</gene>
<dbReference type="RefSeq" id="WP_048899550.1">
    <property type="nucleotide sequence ID" value="NZ_AP024852.1"/>
</dbReference>
<keyword evidence="3" id="KW-0067">ATP-binding</keyword>
<keyword evidence="1" id="KW-0418">Kinase</keyword>
<reference evidence="3 4" key="1">
    <citation type="submission" date="2018-01" db="EMBL/GenBank/DDBJ databases">
        <title>Whole genome sequencing of Histamine producing bacteria.</title>
        <authorList>
            <person name="Butler K."/>
        </authorList>
    </citation>
    <scope>NUCLEOTIDE SEQUENCE [LARGE SCALE GENOMIC DNA]</scope>
    <source>
        <strain evidence="3 4">DSM 24669</strain>
    </source>
</reference>
<dbReference type="PANTHER" id="PTHR35526">
    <property type="entry name" value="ANTI-SIGMA-F FACTOR RSBW-RELATED"/>
    <property type="match status" value="1"/>
</dbReference>
<proteinExistence type="predicted"/>
<evidence type="ECO:0000256" key="1">
    <source>
        <dbReference type="ARBA" id="ARBA00022527"/>
    </source>
</evidence>
<dbReference type="EMBL" id="PYLZ01000002">
    <property type="protein sequence ID" value="PSW26045.1"/>
    <property type="molecule type" value="Genomic_DNA"/>
</dbReference>
<dbReference type="Proteomes" id="UP000240481">
    <property type="component" value="Unassembled WGS sequence"/>
</dbReference>
<protein>
    <submittedName>
        <fullName evidence="3">ATP-binding protein</fullName>
    </submittedName>
</protein>
<sequence>METTKCHFNKQYKSSLDVSRDVAEDIKAFWLDVGLKEDVIDQIELCLVELVNNAYEHAYQLNEGEPIELNSYIKNNELVIEIADYGESMTDEEFEKAVKGTFIEPDPEDPETWMTSGRGFIIVVQLTDNLEYEKAGGKNTFKLYKKTEA</sequence>
<feature type="domain" description="Histidine kinase/HSP90-like ATPase" evidence="2">
    <location>
        <begin position="22"/>
        <end position="142"/>
    </location>
</feature>
<comment type="caution">
    <text evidence="3">The sequence shown here is derived from an EMBL/GenBank/DDBJ whole genome shotgun (WGS) entry which is preliminary data.</text>
</comment>
<dbReference type="PANTHER" id="PTHR35526:SF3">
    <property type="entry name" value="ANTI-SIGMA-F FACTOR RSBW"/>
    <property type="match status" value="1"/>
</dbReference>
<dbReference type="OrthoDB" id="5624604at2"/>
<dbReference type="SUPFAM" id="SSF55874">
    <property type="entry name" value="ATPase domain of HSP90 chaperone/DNA topoisomerase II/histidine kinase"/>
    <property type="match status" value="1"/>
</dbReference>
<dbReference type="CDD" id="cd16936">
    <property type="entry name" value="HATPase_RsbW-like"/>
    <property type="match status" value="1"/>
</dbReference>
<dbReference type="GO" id="GO:0004674">
    <property type="term" value="F:protein serine/threonine kinase activity"/>
    <property type="evidence" value="ECO:0007669"/>
    <property type="project" value="UniProtKB-KW"/>
</dbReference>
<dbReference type="InterPro" id="IPR036890">
    <property type="entry name" value="HATPase_C_sf"/>
</dbReference>
<evidence type="ECO:0000259" key="2">
    <source>
        <dbReference type="Pfam" id="PF13581"/>
    </source>
</evidence>
<organism evidence="3 4">
    <name type="scientific">Photobacterium swingsii</name>
    <dbReference type="NCBI Taxonomy" id="680026"/>
    <lineage>
        <taxon>Bacteria</taxon>
        <taxon>Pseudomonadati</taxon>
        <taxon>Pseudomonadota</taxon>
        <taxon>Gammaproteobacteria</taxon>
        <taxon>Vibrionales</taxon>
        <taxon>Vibrionaceae</taxon>
        <taxon>Photobacterium</taxon>
    </lineage>
</organism>
<dbReference type="STRING" id="680026.AB733_15345"/>
<dbReference type="InterPro" id="IPR050267">
    <property type="entry name" value="Anti-sigma-factor_SerPK"/>
</dbReference>
<dbReference type="InterPro" id="IPR003594">
    <property type="entry name" value="HATPase_dom"/>
</dbReference>
<keyword evidence="1" id="KW-0808">Transferase</keyword>
<dbReference type="Pfam" id="PF13581">
    <property type="entry name" value="HATPase_c_2"/>
    <property type="match status" value="1"/>
</dbReference>
<evidence type="ECO:0000313" key="4">
    <source>
        <dbReference type="Proteomes" id="UP000240481"/>
    </source>
</evidence>
<dbReference type="GO" id="GO:0005524">
    <property type="term" value="F:ATP binding"/>
    <property type="evidence" value="ECO:0007669"/>
    <property type="project" value="UniProtKB-KW"/>
</dbReference>
<keyword evidence="4" id="KW-1185">Reference proteome</keyword>
<keyword evidence="3" id="KW-0547">Nucleotide-binding</keyword>
<keyword evidence="1" id="KW-0723">Serine/threonine-protein kinase</keyword>
<dbReference type="AlphaFoldDB" id="A0A0J8XWX7"/>
<name>A0A0J8XWX7_9GAMM</name>
<dbReference type="Gene3D" id="3.30.565.10">
    <property type="entry name" value="Histidine kinase-like ATPase, C-terminal domain"/>
    <property type="match status" value="1"/>
</dbReference>
<accession>A0A0J8XWX7</accession>
<evidence type="ECO:0000313" key="3">
    <source>
        <dbReference type="EMBL" id="PSW26045.1"/>
    </source>
</evidence>